<dbReference type="FunFam" id="2.10.110.10:FF:000001">
    <property type="entry name" value="Cysteine and glycine-rich protein 1"/>
    <property type="match status" value="2"/>
</dbReference>
<dbReference type="SUPFAM" id="SSF57716">
    <property type="entry name" value="Glucocorticoid receptor-like (DNA-binding domain)"/>
    <property type="match status" value="3"/>
</dbReference>
<dbReference type="eggNOG" id="KOG1499">
    <property type="taxonomic scope" value="Eukaryota"/>
</dbReference>
<dbReference type="Pfam" id="PF13649">
    <property type="entry name" value="Methyltransf_25"/>
    <property type="match status" value="1"/>
</dbReference>
<evidence type="ECO:0000256" key="10">
    <source>
        <dbReference type="ARBA" id="ARBA00023038"/>
    </source>
</evidence>
<name>T1JCT5_STRMM</name>
<dbReference type="InterPro" id="IPR025799">
    <property type="entry name" value="Arg_MeTrfase"/>
</dbReference>
<dbReference type="STRING" id="126957.T1JCT5"/>
<dbReference type="Gene3D" id="3.30.200.20">
    <property type="entry name" value="Phosphorylase Kinase, domain 1"/>
    <property type="match status" value="1"/>
</dbReference>
<dbReference type="EnsemblMetazoa" id="SMAR011605-RA">
    <property type="protein sequence ID" value="SMAR011605-PA"/>
    <property type="gene ID" value="SMAR011605"/>
</dbReference>
<evidence type="ECO:0000256" key="8">
    <source>
        <dbReference type="ARBA" id="ARBA00022737"/>
    </source>
</evidence>
<feature type="signal peptide" evidence="14">
    <location>
        <begin position="1"/>
        <end position="19"/>
    </location>
</feature>
<dbReference type="PRINTS" id="PR02072">
    <property type="entry name" value="4JOINTEDBOX1"/>
</dbReference>
<dbReference type="Pfam" id="PF01633">
    <property type="entry name" value="Choline_kinase"/>
    <property type="match status" value="1"/>
</dbReference>
<dbReference type="GO" id="GO:0046872">
    <property type="term" value="F:metal ion binding"/>
    <property type="evidence" value="ECO:0007669"/>
    <property type="project" value="UniProtKB-KW"/>
</dbReference>
<dbReference type="Pfam" id="PF08434">
    <property type="entry name" value="CLCA"/>
    <property type="match status" value="1"/>
</dbReference>
<evidence type="ECO:0000256" key="4">
    <source>
        <dbReference type="ARBA" id="ARBA00022603"/>
    </source>
</evidence>
<dbReference type="Pfam" id="PF22528">
    <property type="entry name" value="PRMT_C"/>
    <property type="match status" value="1"/>
</dbReference>
<dbReference type="GO" id="GO:0042054">
    <property type="term" value="F:histone methyltransferase activity"/>
    <property type="evidence" value="ECO:0007669"/>
    <property type="project" value="TreeGrafter"/>
</dbReference>
<dbReference type="CDD" id="cd05156">
    <property type="entry name" value="ChoK_euk"/>
    <property type="match status" value="1"/>
</dbReference>
<dbReference type="InterPro" id="IPR055135">
    <property type="entry name" value="PRMT_dom"/>
</dbReference>
<dbReference type="FunFam" id="2.70.160.11:FF:000001">
    <property type="entry name" value="Blast:Protein arginine N-methyltransferase 1"/>
    <property type="match status" value="1"/>
</dbReference>
<dbReference type="InterPro" id="IPR029063">
    <property type="entry name" value="SAM-dependent_MTases_sf"/>
</dbReference>
<evidence type="ECO:0000256" key="1">
    <source>
        <dbReference type="ARBA" id="ARBA00005843"/>
    </source>
</evidence>
<dbReference type="InterPro" id="IPR024868">
    <property type="entry name" value="FJX1/FJ"/>
</dbReference>
<dbReference type="FunFam" id="3.40.50.150:FF:000003">
    <property type="entry name" value="Blast:Protein arginine N-methyltransferase 1"/>
    <property type="match status" value="1"/>
</dbReference>
<dbReference type="GO" id="GO:0030018">
    <property type="term" value="C:Z disc"/>
    <property type="evidence" value="ECO:0007669"/>
    <property type="project" value="UniProtKB-ARBA"/>
</dbReference>
<protein>
    <recommendedName>
        <fullName evidence="2">type I protein arginine methyltransferase</fullName>
        <ecNumber evidence="2">2.1.1.319</ecNumber>
    </recommendedName>
</protein>
<dbReference type="CDD" id="cd09326">
    <property type="entry name" value="LIM_CRP_like"/>
    <property type="match status" value="1"/>
</dbReference>
<dbReference type="Gene3D" id="2.10.110.10">
    <property type="entry name" value="Cysteine Rich Protein"/>
    <property type="match status" value="2"/>
</dbReference>
<dbReference type="PANTHER" id="PTHR11006:SF124">
    <property type="entry name" value="ARGININE METHYLTRANSFERASE 1-RELATED"/>
    <property type="match status" value="1"/>
</dbReference>
<dbReference type="GO" id="GO:0005634">
    <property type="term" value="C:nucleus"/>
    <property type="evidence" value="ECO:0007669"/>
    <property type="project" value="TreeGrafter"/>
</dbReference>
<keyword evidence="6 13" id="KW-0949">S-adenosyl-L-methionine</keyword>
<dbReference type="GO" id="GO:0060537">
    <property type="term" value="P:muscle tissue development"/>
    <property type="evidence" value="ECO:0007669"/>
    <property type="project" value="UniProtKB-ARBA"/>
</dbReference>
<keyword evidence="4 13" id="KW-0489">Methyltransferase</keyword>
<evidence type="ECO:0000313" key="16">
    <source>
        <dbReference type="EnsemblMetazoa" id="SMAR011605-PA"/>
    </source>
</evidence>
<dbReference type="Gene3D" id="3.90.1200.10">
    <property type="match status" value="1"/>
</dbReference>
<dbReference type="PANTHER" id="PTHR11006">
    <property type="entry name" value="PROTEIN ARGININE N-METHYLTRANSFERASE"/>
    <property type="match status" value="1"/>
</dbReference>
<evidence type="ECO:0000256" key="9">
    <source>
        <dbReference type="ARBA" id="ARBA00022833"/>
    </source>
</evidence>
<keyword evidence="10 12" id="KW-0440">LIM domain</keyword>
<dbReference type="SUPFAM" id="SSF56112">
    <property type="entry name" value="Protein kinase-like (PK-like)"/>
    <property type="match status" value="1"/>
</dbReference>
<dbReference type="PROSITE" id="PS50023">
    <property type="entry name" value="LIM_DOMAIN_2"/>
    <property type="match status" value="1"/>
</dbReference>
<comment type="catalytic activity">
    <reaction evidence="11">
        <text>L-arginyl-[protein] + S-adenosyl-L-methionine = N(omega)-methyl-L-arginyl-[protein] + S-adenosyl-L-homocysteine + H(+)</text>
        <dbReference type="Rhea" id="RHEA:48100"/>
        <dbReference type="Rhea" id="RHEA-COMP:10532"/>
        <dbReference type="Rhea" id="RHEA-COMP:11990"/>
        <dbReference type="ChEBI" id="CHEBI:15378"/>
        <dbReference type="ChEBI" id="CHEBI:29965"/>
        <dbReference type="ChEBI" id="CHEBI:57856"/>
        <dbReference type="ChEBI" id="CHEBI:59789"/>
        <dbReference type="ChEBI" id="CHEBI:65280"/>
    </reaction>
    <physiologicalReaction direction="left-to-right" evidence="11">
        <dbReference type="Rhea" id="RHEA:48101"/>
    </physiologicalReaction>
</comment>
<dbReference type="Gene3D" id="3.40.50.150">
    <property type="entry name" value="Vaccinia Virus protein VP39"/>
    <property type="match status" value="1"/>
</dbReference>
<accession>T1JCT5</accession>
<evidence type="ECO:0000313" key="17">
    <source>
        <dbReference type="Proteomes" id="UP000014500"/>
    </source>
</evidence>
<evidence type="ECO:0000256" key="6">
    <source>
        <dbReference type="ARBA" id="ARBA00022691"/>
    </source>
</evidence>
<dbReference type="SUPFAM" id="SSF53335">
    <property type="entry name" value="S-adenosyl-L-methionine-dependent methyltransferases"/>
    <property type="match status" value="1"/>
</dbReference>
<evidence type="ECO:0000256" key="11">
    <source>
        <dbReference type="ARBA" id="ARBA00049303"/>
    </source>
</evidence>
<proteinExistence type="inferred from homology"/>
<dbReference type="GO" id="GO:0035241">
    <property type="term" value="F:protein-arginine omega-N monomethyltransferase activity"/>
    <property type="evidence" value="ECO:0007669"/>
    <property type="project" value="TreeGrafter"/>
</dbReference>
<keyword evidence="8" id="KW-0677">Repeat</keyword>
<keyword evidence="5 13" id="KW-0808">Transferase</keyword>
<reference evidence="17" key="1">
    <citation type="submission" date="2011-05" db="EMBL/GenBank/DDBJ databases">
        <authorList>
            <person name="Richards S.R."/>
            <person name="Qu J."/>
            <person name="Jiang H."/>
            <person name="Jhangiani S.N."/>
            <person name="Agravi P."/>
            <person name="Goodspeed R."/>
            <person name="Gross S."/>
            <person name="Mandapat C."/>
            <person name="Jackson L."/>
            <person name="Mathew T."/>
            <person name="Pu L."/>
            <person name="Thornton R."/>
            <person name="Saada N."/>
            <person name="Wilczek-Boney K.B."/>
            <person name="Lee S."/>
            <person name="Kovar C."/>
            <person name="Wu Y."/>
            <person name="Scherer S.E."/>
            <person name="Worley K.C."/>
            <person name="Muzny D.M."/>
            <person name="Gibbs R."/>
        </authorList>
    </citation>
    <scope>NUCLEOTIDE SEQUENCE</scope>
    <source>
        <strain evidence="17">Brora</strain>
    </source>
</reference>
<dbReference type="InterPro" id="IPR041698">
    <property type="entry name" value="Methyltransf_25"/>
</dbReference>
<keyword evidence="14" id="KW-0732">Signal</keyword>
<feature type="chain" id="PRO_5004579512" description="type I protein arginine methyltransferase" evidence="14">
    <location>
        <begin position="20"/>
        <end position="2186"/>
    </location>
</feature>
<evidence type="ECO:0000256" key="14">
    <source>
        <dbReference type="SAM" id="SignalP"/>
    </source>
</evidence>
<keyword evidence="3" id="KW-0517">Myogenesis</keyword>
<evidence type="ECO:0000259" key="15">
    <source>
        <dbReference type="PROSITE" id="PS50023"/>
    </source>
</evidence>
<evidence type="ECO:0000256" key="12">
    <source>
        <dbReference type="PROSITE-ProRule" id="PRU00125"/>
    </source>
</evidence>
<dbReference type="EC" id="2.1.1.319" evidence="2"/>
<dbReference type="eggNOG" id="KOG1700">
    <property type="taxonomic scope" value="Eukaryota"/>
</dbReference>
<evidence type="ECO:0000256" key="2">
    <source>
        <dbReference type="ARBA" id="ARBA00011925"/>
    </source>
</evidence>
<organism evidence="16 17">
    <name type="scientific">Strigamia maritima</name>
    <name type="common">European centipede</name>
    <name type="synonym">Geophilus maritimus</name>
    <dbReference type="NCBI Taxonomy" id="126957"/>
    <lineage>
        <taxon>Eukaryota</taxon>
        <taxon>Metazoa</taxon>
        <taxon>Ecdysozoa</taxon>
        <taxon>Arthropoda</taxon>
        <taxon>Myriapoda</taxon>
        <taxon>Chilopoda</taxon>
        <taxon>Pleurostigmophora</taxon>
        <taxon>Geophilomorpha</taxon>
        <taxon>Linotaeniidae</taxon>
        <taxon>Strigamia</taxon>
    </lineage>
</organism>
<evidence type="ECO:0000256" key="13">
    <source>
        <dbReference type="PROSITE-ProRule" id="PRU01015"/>
    </source>
</evidence>
<comment type="similarity">
    <text evidence="1">Belongs to the protein kinase superfamily. TKL Ser/Thr protein kinase family.</text>
</comment>
<dbReference type="Proteomes" id="UP000014500">
    <property type="component" value="Unassembled WGS sequence"/>
</dbReference>
<dbReference type="GO" id="GO:0032259">
    <property type="term" value="P:methylation"/>
    <property type="evidence" value="ECO:0007669"/>
    <property type="project" value="UniProtKB-KW"/>
</dbReference>
<dbReference type="InterPro" id="IPR011009">
    <property type="entry name" value="Kinase-like_dom_sf"/>
</dbReference>
<dbReference type="Pfam" id="PF00412">
    <property type="entry name" value="LIM"/>
    <property type="match status" value="1"/>
</dbReference>
<dbReference type="EMBL" id="JH432078">
    <property type="status" value="NOT_ANNOTATED_CDS"/>
    <property type="molecule type" value="Genomic_DNA"/>
</dbReference>
<evidence type="ECO:0000256" key="3">
    <source>
        <dbReference type="ARBA" id="ARBA00022541"/>
    </source>
</evidence>
<evidence type="ECO:0000256" key="5">
    <source>
        <dbReference type="ARBA" id="ARBA00022679"/>
    </source>
</evidence>
<dbReference type="Gene3D" id="2.70.160.11">
    <property type="entry name" value="Hnrnp arginine n-methyltransferase1"/>
    <property type="match status" value="1"/>
</dbReference>
<dbReference type="SMART" id="SM00132">
    <property type="entry name" value="LIM"/>
    <property type="match status" value="1"/>
</dbReference>
<sequence>MQLIAVYVVFLNILFKTTTVTSIAQIQKGIYHNIVIGVSVRINNNKLVDIVTNLQKTLDKSSKFLCEATLGYASFGNITLFVPSQWTSNDSNIEIKVAKSEKFSSSEVQISEEGSQLFVQQSNECGHRGKYIQLPIDKLNNQTTYLEKQLAVMWSQLRYGVFPEYSRGVYFDPQFNLEQPHSCTDLPLNWKYKNSSCKAIEECEVVIDPLANSHLSSSLLFDTRNQQIKYFCNGSTHNPFARTPHNRICNGKSTWDVIKDNYDFYDRPITEQICDQLSPVTIELVQQKCQRLFVGIAINKSADIDRVEIKSSGSQCEQLFVLIIDVESVPRPPTPEPPTTSTIDGGSGLGELTTMLSTEHSFITTKTIRKRDIEDFGNDDDLSSEFILVREKRAGGDEEVVKFLEDYNVKVYGIVVGSTTDATIEELAVFTGGEVFTWTSVEIDDVSDVLLPLIKTSETEDEKRIVKNQESKIITNSSMHHAMEFNFDEKSDVTFLIYHRTATKLKNLHFYKSLTRNYAFFNESNCVEFPHQSSTSCTFKEVSKGNWHLSVEFPSPSQLSSHLIAKQNVGIDIVEIKDSYTEPSLKVDFHFVEKLHFFVRLQYGPYIIENAQVTAVLTSDSTSEAITIDLKDDELNSDGTKTGVYSGFINSCIVSARYYIKYNAKTSNTTYYRKRGVPEPLTDFQKFSQGSVRMICGPNGQLLGKDITDLELYIRKDSFSGRLSWSEDWNKDTLSTYKIHFWNDLIYDRDIESWELQSSEIMNLKPVNGPNRREIKIDLRNFDGGLTFAIIATGKKQSKKDKFQLMWPFKVVRRRHILLSTCIIIGILLLEFSVSIIDENSIDFLSNILPGLQIEDNQYTEEDIIDDSEDDYDYEYDNPNPDFKDGDFDINRKNNSIPSELRRLQSQISAIKKLNDIKNQIPSPWPPLSKNSFFWSSQLEKSMPKGISDSDLHDVLQKIRNSQIVSVEPPSWNKCGRPKNQYLTLVDGSHLCARYRYPHDYLIQGEVMSFYVGRLLGIRNIPTVVLSRVNVSSRQWGNVKIRRNITAAGWAENKTVALIEWIDDLDRDYMPRIVLRALTRSSNISALSNELMGLSSKQLIQLMQWSDLVVFDYITGNYDRVASMQDANEKEGKPEVMMETIHNLVKSRKNGGIWLIDNESGLIDAYFLLYAQLPSTQGSRFSFFHKAMLSTFCLFRQSTYERIHYLYNHKNPSEKLHNIIVENEPEFKHLPQYLTSEFSLRFHQRISQVYHHMRKFSDGSKRKSFIENIRFKPTKTKIDPETAKKCPNLTYEAKYDVSKYDVITGIYGAEKMTHCGPELKEKAYKLCRDFLSGAWKKISASEIVLRPVSGGLSNLLYFCALPNTHQQLGTEPRQVLLRMYGRVHDEGVEAVITQSVIFTLLSERQMGPKLFGVFPGGRLEEYIPSRSLKTSELQDPELSCIIAEKLAQVHSLQVPISKEPTWLFDTMSRWLQYIQRNITMDVVPAMEKQKMKRLFAVDLDHEFDWLKKTLVKVGSPVVFCHNDLQEGNILINELAKTPEDKLFFIDFEYCSYNYRGFDLANHFCEWCYNYSNPSAPYFIADLPSFPSCEHQLQFVRVYLETMKRLPPTPNYGHSNNMFRQHNSADAMLREINIFTLASHFFWGLWSIVNAHVSQISFGYWIRVICNRIMVLRGSMLISNTRKLFTSIRTTGKQLSSKADQYQCDVVFIEDIFIVVSIFNTTCRKTLDSTNCTEHNEEVYCKSCYGRHFGPKGYGYGSGAGVLSMDTGDGYVNGPPTCNIPATAQAYIAPKQGSVAPLRPSGTRPKFGGNDICPRCGKAVYMAEKMMGGGSAWHKSTCFTCGACNKRLESTSLCEREGEIYCKSCYGRNFGPKGYGYGQVQCVTTTKHVLVAMAEQMEITTTNGILCPPVAVLDEKKQNGPTTSHPEDMTSRDYYFDSYAHFGIHEEMLKDEVRTLTYRNAMYHNKHLFKGKVVLDIGCGTGILCMFAAKAGAAKVIGIECSSIVEHAEKIVAMNHLSEVITLVRGKVEDVELPAKIEKVDIIISEWMGYCLFYESMLDTVLYARDKWLKPDGLMFPDRATLFLCAIEDRQYKDEKINWWDNVYGFDMSCIRKVAISEPLVDVVDPKQVVTNACLLKEVDLYSVKKEDLVFRAPYHLLVRRNDYVQALVTFFNIEFTKCHKRTGFST</sequence>
<dbReference type="eggNOG" id="KOG2686">
    <property type="taxonomic scope" value="Eukaryota"/>
</dbReference>
<keyword evidence="9 12" id="KW-0862">Zinc</keyword>
<reference evidence="16" key="2">
    <citation type="submission" date="2015-02" db="UniProtKB">
        <authorList>
            <consortium name="EnsemblMetazoa"/>
        </authorList>
    </citation>
    <scope>IDENTIFICATION</scope>
</reference>
<dbReference type="InterPro" id="IPR001781">
    <property type="entry name" value="Znf_LIM"/>
</dbReference>
<feature type="domain" description="LIM zinc-binding" evidence="15">
    <location>
        <begin position="1810"/>
        <end position="1871"/>
    </location>
</feature>
<dbReference type="GO" id="GO:0007517">
    <property type="term" value="P:muscle organ development"/>
    <property type="evidence" value="ECO:0007669"/>
    <property type="project" value="UniProtKB-KW"/>
</dbReference>
<keyword evidence="7 12" id="KW-0479">Metal-binding</keyword>
<dbReference type="CDD" id="cd02440">
    <property type="entry name" value="AdoMet_MTases"/>
    <property type="match status" value="1"/>
</dbReference>
<dbReference type="PROSITE" id="PS51678">
    <property type="entry name" value="SAM_MT_PRMT"/>
    <property type="match status" value="1"/>
</dbReference>
<dbReference type="InterPro" id="IPR013642">
    <property type="entry name" value="CLCA_N"/>
</dbReference>
<evidence type="ECO:0000256" key="7">
    <source>
        <dbReference type="ARBA" id="ARBA00022723"/>
    </source>
</evidence>
<dbReference type="HOGENOM" id="CLU_231381_0_0_1"/>
<dbReference type="GO" id="GO:0035242">
    <property type="term" value="F:protein-arginine omega-N asymmetric methyltransferase activity"/>
    <property type="evidence" value="ECO:0007669"/>
    <property type="project" value="UniProtKB-EC"/>
</dbReference>
<keyword evidence="17" id="KW-1185">Reference proteome</keyword>